<proteinExistence type="predicted"/>
<dbReference type="AlphaFoldDB" id="G8BZA7"/>
<dbReference type="OrthoDB" id="3362494at2759"/>
<evidence type="ECO:0000259" key="2">
    <source>
        <dbReference type="Pfam" id="PF08101"/>
    </source>
</evidence>
<dbReference type="EMBL" id="HE612866">
    <property type="protein sequence ID" value="CCE65235.1"/>
    <property type="molecule type" value="Genomic_DNA"/>
</dbReference>
<name>G8BZA7_TETPH</name>
<keyword evidence="4" id="KW-1185">Reference proteome</keyword>
<dbReference type="InterPro" id="IPR012965">
    <property type="entry name" value="Msb1/Mug8_dom"/>
</dbReference>
<dbReference type="RefSeq" id="XP_003687669.1">
    <property type="nucleotide sequence ID" value="XM_003687621.1"/>
</dbReference>
<dbReference type="InterPro" id="IPR037508">
    <property type="entry name" value="Msb1/Mug8"/>
</dbReference>
<evidence type="ECO:0000256" key="1">
    <source>
        <dbReference type="SAM" id="MobiDB-lite"/>
    </source>
</evidence>
<gene>
    <name evidence="3" type="primary">TPHA0K01010</name>
    <name evidence="3" type="ordered locus">TPHA_0K01010</name>
</gene>
<evidence type="ECO:0000313" key="4">
    <source>
        <dbReference type="Proteomes" id="UP000005666"/>
    </source>
</evidence>
<dbReference type="GeneID" id="11533393"/>
<evidence type="ECO:0000313" key="3">
    <source>
        <dbReference type="EMBL" id="CCE65235.1"/>
    </source>
</evidence>
<organism evidence="3 4">
    <name type="scientific">Tetrapisispora phaffii (strain ATCC 24235 / CBS 4417 / NBRC 1672 / NRRL Y-8282 / UCD 70-5)</name>
    <name type="common">Yeast</name>
    <name type="synonym">Fabospora phaffii</name>
    <dbReference type="NCBI Taxonomy" id="1071381"/>
    <lineage>
        <taxon>Eukaryota</taxon>
        <taxon>Fungi</taxon>
        <taxon>Dikarya</taxon>
        <taxon>Ascomycota</taxon>
        <taxon>Saccharomycotina</taxon>
        <taxon>Saccharomycetes</taxon>
        <taxon>Saccharomycetales</taxon>
        <taxon>Saccharomycetaceae</taxon>
        <taxon>Tetrapisispora</taxon>
    </lineage>
</organism>
<dbReference type="STRING" id="1071381.G8BZA7"/>
<reference evidence="3 4" key="1">
    <citation type="journal article" date="2011" name="Proc. Natl. Acad. Sci. U.S.A.">
        <title>Evolutionary erosion of yeast sex chromosomes by mating-type switching accidents.</title>
        <authorList>
            <person name="Gordon J.L."/>
            <person name="Armisen D."/>
            <person name="Proux-Wera E."/>
            <person name="Oheigeartaigh S.S."/>
            <person name="Byrne K.P."/>
            <person name="Wolfe K.H."/>
        </authorList>
    </citation>
    <scope>NUCLEOTIDE SEQUENCE [LARGE SCALE GENOMIC DNA]</scope>
    <source>
        <strain evidence="4">ATCC 24235 / CBS 4417 / NBRC 1672 / NRRL Y-8282 / UCD 70-5</strain>
    </source>
</reference>
<feature type="region of interest" description="Disordered" evidence="1">
    <location>
        <begin position="809"/>
        <end position="839"/>
    </location>
</feature>
<sequence length="861" mass="98830">MTTIIPEDPDLYFLDPYLPDSLSYNEIGDIVQILTSVIKERQIDENLLLSPYKPCDVASLNKLLKYILVNYDKVISDIDSLYAYIINQDVHILFQVLKFIWCRLPFGCVIGWENYLHFRKREKHDKFPENAFNRLLPQCLECLDQSRIVNDFFELIAIMSNKLDLQIEHIIYIFAIWAFNIRDNEPYSVTLGGIATKSIKYYVRKFNSRADGLLHLYMSYLRSKKMGQLVLLDTVSNYPPSNVFRSLTFETNVPLVSINGNGSLSPQELLEICSERLDFSNLELFEVFEDYVILKSIFHEEQSTIDETKHKMTRSSFEIFNYLTRFAPEGTSSHSLDTSDNTPNTIMVERLQMNDYFISAWVNLISIEESIDRKHYFGSTLVLKFEIDNFIKIVAFQNYLDKNPDDLSSNSSFDKTIASLSSTIIDISSSSESVTRITSDIGNEASKSPSPIANFISKINSKYNESHSYNDSLRDINGHSTFVRQLFPNSNKSAMEILKEDDVGTLKPSVHIKSSMDTHLQSAKNRRTISVPTLISSSNPSIDAKLKQPDFIEYEQIQSRTKSFNIKTQNIDNASSEAINSLLEGLTPKFQKLKLSPYSESSTDEFFSSNNSAIDTRENDEFRTSPLKNAIVVEKPKVVPTLVKKVAENRLSGSPGDSENNDSSLERLVKEERNSLKKKSNPYPDSPILKCELEPYSVNKNELSKPYPERTGMPFLEANHLLNNKSENIVDTKISQEVKSQISEVDTKFRKELWSSIITRPVYFPNFNSQRVYSPKTLPKNSVNPFRTMINRSPNKRKHKRKILSDDNSLISRPSLSPKSGETIVNNKMSTFEKNRPVKKEEFKRKFESDVRHTEKYSPQL</sequence>
<protein>
    <recommendedName>
        <fullName evidence="2">Meiotically up-regulated protein Msb1/Mug8 domain-containing protein</fullName>
    </recommendedName>
</protein>
<dbReference type="eggNOG" id="ENOG502QUEY">
    <property type="taxonomic scope" value="Eukaryota"/>
</dbReference>
<dbReference type="PANTHER" id="PTHR28093">
    <property type="entry name" value="MORPHOGENESIS-RELATED PROTEIN MSB1"/>
    <property type="match status" value="1"/>
</dbReference>
<feature type="domain" description="Meiotically up-regulated protein Msb1/Mug8" evidence="2">
    <location>
        <begin position="336"/>
        <end position="397"/>
    </location>
</feature>
<feature type="compositionally biased region" description="Polar residues" evidence="1">
    <location>
        <begin position="809"/>
        <end position="830"/>
    </location>
</feature>
<dbReference type="Proteomes" id="UP000005666">
    <property type="component" value="Chromosome 11"/>
</dbReference>
<dbReference type="KEGG" id="tpf:TPHA_0K01010"/>
<dbReference type="OMA" id="ASEYRRY"/>
<dbReference type="PANTHER" id="PTHR28093:SF1">
    <property type="entry name" value="MORPHOGENESIS-RELATED PROTEIN MSB1"/>
    <property type="match status" value="1"/>
</dbReference>
<dbReference type="HOGENOM" id="CLU_332383_0_0_1"/>
<accession>G8BZA7</accession>
<feature type="domain" description="Meiotically up-regulated protein Msb1/Mug8" evidence="2">
    <location>
        <begin position="24"/>
        <end position="329"/>
    </location>
</feature>
<dbReference type="Pfam" id="PF08101">
    <property type="entry name" value="Msb1-Mug8_dom"/>
    <property type="match status" value="2"/>
</dbReference>